<organism evidence="3 4">
    <name type="scientific">Piscirickettsia litoralis</name>
    <dbReference type="NCBI Taxonomy" id="1891921"/>
    <lineage>
        <taxon>Bacteria</taxon>
        <taxon>Pseudomonadati</taxon>
        <taxon>Pseudomonadota</taxon>
        <taxon>Gammaproteobacteria</taxon>
        <taxon>Thiotrichales</taxon>
        <taxon>Piscirickettsiaceae</taxon>
        <taxon>Piscirickettsia</taxon>
    </lineage>
</organism>
<accession>A0ABX3A423</accession>
<evidence type="ECO:0000256" key="2">
    <source>
        <dbReference type="ARBA" id="ARBA00022801"/>
    </source>
</evidence>
<dbReference type="PIRSF" id="PIRSF005902">
    <property type="entry name" value="DNase_TatD"/>
    <property type="match status" value="1"/>
</dbReference>
<evidence type="ECO:0000313" key="4">
    <source>
        <dbReference type="Proteomes" id="UP000094329"/>
    </source>
</evidence>
<dbReference type="Proteomes" id="UP000094329">
    <property type="component" value="Unassembled WGS sequence"/>
</dbReference>
<protein>
    <recommendedName>
        <fullName evidence="5">Hydrolase TatD</fullName>
    </recommendedName>
</protein>
<keyword evidence="2" id="KW-0378">Hydrolase</keyword>
<dbReference type="RefSeq" id="WP_069313058.1">
    <property type="nucleotide sequence ID" value="NZ_MDTU01000001.1"/>
</dbReference>
<dbReference type="Pfam" id="PF01026">
    <property type="entry name" value="TatD_DNase"/>
    <property type="match status" value="1"/>
</dbReference>
<evidence type="ECO:0000313" key="3">
    <source>
        <dbReference type="EMBL" id="ODN43260.1"/>
    </source>
</evidence>
<reference evidence="3 4" key="1">
    <citation type="submission" date="2016-08" db="EMBL/GenBank/DDBJ databases">
        <title>Draft genome sequence of Candidatus Piscirickettsia litoralis, from seawater.</title>
        <authorList>
            <person name="Wan X."/>
            <person name="Lee A.J."/>
            <person name="Hou S."/>
            <person name="Donachie S.P."/>
        </authorList>
    </citation>
    <scope>NUCLEOTIDE SEQUENCE [LARGE SCALE GENOMIC DNA]</scope>
    <source>
        <strain evidence="3 4">Y2</strain>
    </source>
</reference>
<dbReference type="SUPFAM" id="SSF51556">
    <property type="entry name" value="Metallo-dependent hydrolases"/>
    <property type="match status" value="1"/>
</dbReference>
<dbReference type="EMBL" id="MDTU01000001">
    <property type="protein sequence ID" value="ODN43260.1"/>
    <property type="molecule type" value="Genomic_DNA"/>
</dbReference>
<name>A0ABX3A423_9GAMM</name>
<dbReference type="PANTHER" id="PTHR46124:SF3">
    <property type="entry name" value="HYDROLASE"/>
    <property type="match status" value="1"/>
</dbReference>
<sequence length="257" mass="29462">MIFDTHCHLDFDAFDQDREVVLARAAAVGVARFMLPGVSVNNWQKVRDLSAQHERCYYALGLHPYFLNQHQEQDLILLEQELIKNSSDMHAVGEIGLDGHLKHLDEKRQYYFFYQQLKLAKQYNKPVILHVRHRHEKIVNAVKELDFVSGGVIHAFSGSVEVAKNYVDLGLKLGLGSVLTYTNSRKLRAVVKSLPLSSFVLETDAPDMPMRGQFDRRNEPCFITQVLDALCCERKESREKIAEALWKNSLSLFGMEN</sequence>
<evidence type="ECO:0008006" key="5">
    <source>
        <dbReference type="Google" id="ProtNLM"/>
    </source>
</evidence>
<evidence type="ECO:0000256" key="1">
    <source>
        <dbReference type="ARBA" id="ARBA00009275"/>
    </source>
</evidence>
<dbReference type="InterPro" id="IPR018228">
    <property type="entry name" value="DNase_TatD-rel_CS"/>
</dbReference>
<comment type="similarity">
    <text evidence="1">Belongs to the metallo-dependent hydrolases superfamily. TatD-type hydrolase family.</text>
</comment>
<gene>
    <name evidence="3" type="ORF">BGC07_10450</name>
</gene>
<dbReference type="CDD" id="cd01310">
    <property type="entry name" value="TatD_DNAse"/>
    <property type="match status" value="1"/>
</dbReference>
<dbReference type="InterPro" id="IPR032466">
    <property type="entry name" value="Metal_Hydrolase"/>
</dbReference>
<dbReference type="Gene3D" id="3.20.20.140">
    <property type="entry name" value="Metal-dependent hydrolases"/>
    <property type="match status" value="1"/>
</dbReference>
<comment type="caution">
    <text evidence="3">The sequence shown here is derived from an EMBL/GenBank/DDBJ whole genome shotgun (WGS) entry which is preliminary data.</text>
</comment>
<keyword evidence="4" id="KW-1185">Reference proteome</keyword>
<proteinExistence type="inferred from homology"/>
<dbReference type="InterPro" id="IPR001130">
    <property type="entry name" value="TatD-like"/>
</dbReference>
<dbReference type="PROSITE" id="PS01137">
    <property type="entry name" value="TATD_1"/>
    <property type="match status" value="1"/>
</dbReference>
<dbReference type="PANTHER" id="PTHR46124">
    <property type="entry name" value="D-AMINOACYL-TRNA DEACYLASE"/>
    <property type="match status" value="1"/>
</dbReference>